<dbReference type="InterPro" id="IPR011989">
    <property type="entry name" value="ARM-like"/>
</dbReference>
<keyword evidence="8" id="KW-1185">Reference proteome</keyword>
<dbReference type="SUPFAM" id="SSF54928">
    <property type="entry name" value="RNA-binding domain, RBD"/>
    <property type="match status" value="2"/>
</dbReference>
<feature type="region of interest" description="Disordered" evidence="4">
    <location>
        <begin position="137"/>
        <end position="159"/>
    </location>
</feature>
<feature type="domain" description="RRM" evidence="5">
    <location>
        <begin position="273"/>
        <end position="352"/>
    </location>
</feature>
<dbReference type="Proteomes" id="UP000054107">
    <property type="component" value="Unassembled WGS sequence"/>
</dbReference>
<keyword evidence="1" id="KW-0677">Repeat</keyword>
<dbReference type="InterPro" id="IPR033133">
    <property type="entry name" value="PUM-HD"/>
</dbReference>
<dbReference type="InterPro" id="IPR001313">
    <property type="entry name" value="Pumilio_RNA-bd_rpt"/>
</dbReference>
<feature type="repeat" description="Pumilio" evidence="3">
    <location>
        <begin position="659"/>
        <end position="694"/>
    </location>
</feature>
<organism evidence="7 8">
    <name type="scientific">Parasitella parasitica</name>
    <dbReference type="NCBI Taxonomy" id="35722"/>
    <lineage>
        <taxon>Eukaryota</taxon>
        <taxon>Fungi</taxon>
        <taxon>Fungi incertae sedis</taxon>
        <taxon>Mucoromycota</taxon>
        <taxon>Mucoromycotina</taxon>
        <taxon>Mucoromycetes</taxon>
        <taxon>Mucorales</taxon>
        <taxon>Mucorineae</taxon>
        <taxon>Mucoraceae</taxon>
        <taxon>Parasitella</taxon>
    </lineage>
</organism>
<feature type="domain" description="PUM-HD" evidence="6">
    <location>
        <begin position="588"/>
        <end position="963"/>
    </location>
</feature>
<protein>
    <recommendedName>
        <fullName evidence="9">PUM-HD domain-containing protein</fullName>
    </recommendedName>
</protein>
<evidence type="ECO:0000259" key="5">
    <source>
        <dbReference type="PROSITE" id="PS50102"/>
    </source>
</evidence>
<dbReference type="InterPro" id="IPR016024">
    <property type="entry name" value="ARM-type_fold"/>
</dbReference>
<proteinExistence type="predicted"/>
<feature type="compositionally biased region" description="Low complexity" evidence="4">
    <location>
        <begin position="361"/>
        <end position="379"/>
    </location>
</feature>
<feature type="region of interest" description="Disordered" evidence="4">
    <location>
        <begin position="1"/>
        <end position="41"/>
    </location>
</feature>
<name>A0A0B7NKZ5_9FUNG</name>
<reference evidence="7 8" key="1">
    <citation type="submission" date="2014-09" db="EMBL/GenBank/DDBJ databases">
        <authorList>
            <person name="Ellenberger Sabrina"/>
        </authorList>
    </citation>
    <scope>NUCLEOTIDE SEQUENCE [LARGE SCALE GENOMIC DNA]</scope>
    <source>
        <strain evidence="7 8">CBS 412.66</strain>
    </source>
</reference>
<dbReference type="GO" id="GO:0000288">
    <property type="term" value="P:nuclear-transcribed mRNA catabolic process, deadenylation-dependent decay"/>
    <property type="evidence" value="ECO:0007669"/>
    <property type="project" value="TreeGrafter"/>
</dbReference>
<dbReference type="InterPro" id="IPR000504">
    <property type="entry name" value="RRM_dom"/>
</dbReference>
<feature type="repeat" description="Pumilio" evidence="3">
    <location>
        <begin position="732"/>
        <end position="770"/>
    </location>
</feature>
<dbReference type="PANTHER" id="PTHR47093">
    <property type="entry name" value="PROTEIN JSN1-RELATED"/>
    <property type="match status" value="1"/>
</dbReference>
<dbReference type="PANTHER" id="PTHR47093:SF1">
    <property type="entry name" value="PROTEIN JSN1-RELATED"/>
    <property type="match status" value="1"/>
</dbReference>
<dbReference type="InterPro" id="IPR012677">
    <property type="entry name" value="Nucleotide-bd_a/b_plait_sf"/>
</dbReference>
<evidence type="ECO:0000256" key="2">
    <source>
        <dbReference type="PROSITE-ProRule" id="PRU00176"/>
    </source>
</evidence>
<evidence type="ECO:0000313" key="7">
    <source>
        <dbReference type="EMBL" id="CEP19286.1"/>
    </source>
</evidence>
<accession>A0A0B7NKZ5</accession>
<dbReference type="InterPro" id="IPR052645">
    <property type="entry name" value="Pumilio_domain_protein"/>
</dbReference>
<feature type="region of interest" description="Disordered" evidence="4">
    <location>
        <begin position="358"/>
        <end position="379"/>
    </location>
</feature>
<evidence type="ECO:0000256" key="1">
    <source>
        <dbReference type="ARBA" id="ARBA00022737"/>
    </source>
</evidence>
<evidence type="ECO:0000256" key="3">
    <source>
        <dbReference type="PROSITE-ProRule" id="PRU00317"/>
    </source>
</evidence>
<dbReference type="GO" id="GO:0003723">
    <property type="term" value="F:RNA binding"/>
    <property type="evidence" value="ECO:0007669"/>
    <property type="project" value="UniProtKB-UniRule"/>
</dbReference>
<feature type="domain" description="RRM" evidence="5">
    <location>
        <begin position="402"/>
        <end position="477"/>
    </location>
</feature>
<dbReference type="PROSITE" id="PS50303">
    <property type="entry name" value="PUM_HD"/>
    <property type="match status" value="1"/>
</dbReference>
<evidence type="ECO:0000256" key="4">
    <source>
        <dbReference type="SAM" id="MobiDB-lite"/>
    </source>
</evidence>
<dbReference type="Gene3D" id="1.25.10.10">
    <property type="entry name" value="Leucine-rich Repeat Variant"/>
    <property type="match status" value="1"/>
</dbReference>
<evidence type="ECO:0000259" key="6">
    <source>
        <dbReference type="PROSITE" id="PS50303"/>
    </source>
</evidence>
<feature type="region of interest" description="Disordered" evidence="4">
    <location>
        <begin position="1014"/>
        <end position="1045"/>
    </location>
</feature>
<dbReference type="InterPro" id="IPR035979">
    <property type="entry name" value="RBD_domain_sf"/>
</dbReference>
<dbReference type="SMART" id="SM00360">
    <property type="entry name" value="RRM"/>
    <property type="match status" value="2"/>
</dbReference>
<dbReference type="STRING" id="35722.A0A0B7NKZ5"/>
<dbReference type="PROSITE" id="PS50102">
    <property type="entry name" value="RRM"/>
    <property type="match status" value="2"/>
</dbReference>
<dbReference type="SMART" id="SM00025">
    <property type="entry name" value="Pumilio"/>
    <property type="match status" value="6"/>
</dbReference>
<evidence type="ECO:0000313" key="8">
    <source>
        <dbReference type="Proteomes" id="UP000054107"/>
    </source>
</evidence>
<sequence length="1045" mass="114244">MSSGKHVSSGLHHWYEPEEGDEEDGRTVRRPRAETMPTQSTSHLMIDPNRQHHHWMNETIQSPTTPTTDQLLKGDDGNTIASTFASLGLDESTSSSSTLYSFSSLQTLSENHPSQAEWYFRSEDLRSSVANLRFSHHQQNRPRAMSAVDQQQQEDNSPLLPHRPIWYSDRQQQQQFKSRPFLRSSNSSADLLEMIARQRKTTATTTNSPNGSHSIIHSEDVDASTNGWTGDSYTTANGSLSSSYEQLSSSSMNLADLAMDTSSCSTFDQLPTRSLWLGQLESTSQTTNELQTLFSKFGIIESIRILPDRECAFINFTTVEEALRARDALVNKMGSRLYSHSMSTVKVGFGKPDAVPLGSVTSSPTTTSTTTATAATATTTATSASSNSLAMGASESAQGPTRALWVGNIPINTTQAALGSVFSSFGKIESVRVLTHKNCGFINFFHQEDAVKAKKSLQNSEIMGPGTGPVRIGFAKVPALKLHNHNNATTTSGGLVGSIPDSGTCFQYSSLKTMDVAQHQQQQQQQHHMLGTLSDTTANQCQHSLSDHQKQQQMMIYMMEMMGNNSNSNNSKNHSNNSNSIVSAVVTERKLIMQDFGEDDSDGPIFDGLHLPTHYYHGIPAAPELGQSRKVDISRLRDIRKRLDTGNVSTKELEVIAVECVDELVELCSDYIGNTVIQRLFERCSEMTKSIMLETVAPFLASIGVHKNGTWAAQKIIDTTRLPAHISLICGHIKPYVPALLLDQFGNYVVQCCLGLGPSRNQFIFDAIVDSCWEIAQGRFGARAVRATLESPHVTKRQQKYVAASLVQHALLLATNANGALLLIWLLDTSGIPGRYRVLAPRLLPHLAQLCTHKLASLTVLKLINQRQEPEARAVILDALFFSSTNSSSQVPPLIDEVLHDQVHGVSLVQKILSSSYIELRERQRIAERGYKRLMEEINMVIVDSTPGASLGVTLPGQFSINPGLAAALQAKYKISDQDGASEEQAAFMVTNFYAAAAAAATAAAAAAAATTTSSTTHSYTAQSPVNYGDQDDSKIQTKTVFPHQ</sequence>
<dbReference type="Pfam" id="PF00076">
    <property type="entry name" value="RRM_1"/>
    <property type="match status" value="2"/>
</dbReference>
<dbReference type="Gene3D" id="3.30.70.330">
    <property type="match status" value="2"/>
</dbReference>
<dbReference type="OrthoDB" id="2017782at2759"/>
<dbReference type="AlphaFoldDB" id="A0A0B7NKZ5"/>
<dbReference type="EMBL" id="LN734023">
    <property type="protein sequence ID" value="CEP19286.1"/>
    <property type="molecule type" value="Genomic_DNA"/>
</dbReference>
<keyword evidence="2" id="KW-0694">RNA-binding</keyword>
<dbReference type="CDD" id="cd00590">
    <property type="entry name" value="RRM_SF"/>
    <property type="match status" value="2"/>
</dbReference>
<evidence type="ECO:0008006" key="9">
    <source>
        <dbReference type="Google" id="ProtNLM"/>
    </source>
</evidence>
<dbReference type="PROSITE" id="PS50302">
    <property type="entry name" value="PUM"/>
    <property type="match status" value="2"/>
</dbReference>
<dbReference type="SUPFAM" id="SSF48371">
    <property type="entry name" value="ARM repeat"/>
    <property type="match status" value="1"/>
</dbReference>
<gene>
    <name evidence="7" type="primary">PARPA_13599.1 scaffold 47020</name>
</gene>
<dbReference type="Pfam" id="PF00806">
    <property type="entry name" value="PUF"/>
    <property type="match status" value="2"/>
</dbReference>